<gene>
    <name evidence="1" type="ORF">SAMN05421738_11225</name>
</gene>
<dbReference type="AlphaFoldDB" id="A0A1I4YWA3"/>
<dbReference type="InterPro" id="IPR011990">
    <property type="entry name" value="TPR-like_helical_dom_sf"/>
</dbReference>
<evidence type="ECO:0000313" key="2">
    <source>
        <dbReference type="Proteomes" id="UP000199149"/>
    </source>
</evidence>
<keyword evidence="2" id="KW-1185">Reference proteome</keyword>
<dbReference type="RefSeq" id="WP_125113204.1">
    <property type="nucleotide sequence ID" value="NZ_FOUZ01000012.1"/>
</dbReference>
<organism evidence="1 2">
    <name type="scientific">Algoriella xinjiangensis</name>
    <dbReference type="NCBI Taxonomy" id="684065"/>
    <lineage>
        <taxon>Bacteria</taxon>
        <taxon>Pseudomonadati</taxon>
        <taxon>Bacteroidota</taxon>
        <taxon>Flavobacteriia</taxon>
        <taxon>Flavobacteriales</taxon>
        <taxon>Weeksellaceae</taxon>
        <taxon>Algoriella</taxon>
    </lineage>
</organism>
<accession>A0A1I4YWA3</accession>
<evidence type="ECO:0000313" key="1">
    <source>
        <dbReference type="EMBL" id="SFN42336.1"/>
    </source>
</evidence>
<dbReference type="Proteomes" id="UP000199149">
    <property type="component" value="Unassembled WGS sequence"/>
</dbReference>
<reference evidence="2" key="1">
    <citation type="submission" date="2016-10" db="EMBL/GenBank/DDBJ databases">
        <authorList>
            <person name="Varghese N."/>
            <person name="Submissions S."/>
        </authorList>
    </citation>
    <scope>NUCLEOTIDE SEQUENCE [LARGE SCALE GENOMIC DNA]</scope>
    <source>
        <strain evidence="2">XJ109</strain>
    </source>
</reference>
<dbReference type="STRING" id="684065.SAMN05421738_11225"/>
<dbReference type="Gene3D" id="1.25.40.10">
    <property type="entry name" value="Tetratricopeptide repeat domain"/>
    <property type="match status" value="1"/>
</dbReference>
<sequence length="290" mass="34787">MDYNRLFNDIFFLILDEKVDENMYPVWESFSIIHNPIQQLIKAQDLLNQLLHEFPNDKKALFLKGVVQRNLNFNEESILYLIEAKKQDHYLFAANFYIAEYYIHKLKFEEAQKYLQEIEIVYPTNKRFLFLSVLVNLELFNFEEAKRYLNNLYQLEDDKKLLELLSHNLQITEQIVLNTTNRLVLKNFKLKSFNYNLQLKTNLIAFYKNFADIGVNFNGINCFIFALTLKQITLYPTFEQVDNYNVQTVLDLIDVDKQTVEMRLDEIDFDHDFVKSYKAYLEVEELLKED</sequence>
<protein>
    <submittedName>
        <fullName evidence="1">Uncharacterized protein</fullName>
    </submittedName>
</protein>
<proteinExistence type="predicted"/>
<dbReference type="SUPFAM" id="SSF48452">
    <property type="entry name" value="TPR-like"/>
    <property type="match status" value="1"/>
</dbReference>
<name>A0A1I4YWA3_9FLAO</name>
<dbReference type="OrthoDB" id="1414071at2"/>
<dbReference type="EMBL" id="FOUZ01000012">
    <property type="protein sequence ID" value="SFN42336.1"/>
    <property type="molecule type" value="Genomic_DNA"/>
</dbReference>